<organism evidence="4 6">
    <name type="scientific">Rotaria socialis</name>
    <dbReference type="NCBI Taxonomy" id="392032"/>
    <lineage>
        <taxon>Eukaryota</taxon>
        <taxon>Metazoa</taxon>
        <taxon>Spiralia</taxon>
        <taxon>Gnathifera</taxon>
        <taxon>Rotifera</taxon>
        <taxon>Eurotatoria</taxon>
        <taxon>Bdelloidea</taxon>
        <taxon>Philodinida</taxon>
        <taxon>Philodinidae</taxon>
        <taxon>Rotaria</taxon>
    </lineage>
</organism>
<name>A0A820GSS9_9BILA</name>
<dbReference type="InterPro" id="IPR001810">
    <property type="entry name" value="F-box_dom"/>
</dbReference>
<comment type="caution">
    <text evidence="4">The sequence shown here is derived from an EMBL/GenBank/DDBJ whole genome shotgun (WGS) entry which is preliminary data.</text>
</comment>
<dbReference type="Proteomes" id="UP000663869">
    <property type="component" value="Unassembled WGS sequence"/>
</dbReference>
<evidence type="ECO:0000313" key="4">
    <source>
        <dbReference type="EMBL" id="CAF4284626.1"/>
    </source>
</evidence>
<evidence type="ECO:0000313" key="5">
    <source>
        <dbReference type="EMBL" id="CAF4894125.1"/>
    </source>
</evidence>
<evidence type="ECO:0000313" key="6">
    <source>
        <dbReference type="Proteomes" id="UP000663862"/>
    </source>
</evidence>
<dbReference type="AlphaFoldDB" id="A0A820GSS9"/>
<gene>
    <name evidence="2" type="ORF">FME351_LOCUS6131</name>
    <name evidence="3" type="ORF">KIK155_LOCUS8737</name>
    <name evidence="5" type="ORF">TOA249_LOCUS30226</name>
    <name evidence="4" type="ORF">TSG867_LOCUS5216</name>
</gene>
<accession>A0A820GSS9</accession>
<reference evidence="4" key="1">
    <citation type="submission" date="2021-02" db="EMBL/GenBank/DDBJ databases">
        <authorList>
            <person name="Nowell W R."/>
        </authorList>
    </citation>
    <scope>NUCLEOTIDE SEQUENCE</scope>
</reference>
<dbReference type="EMBL" id="CAJOBQ010000179">
    <property type="protein sequence ID" value="CAF4284626.1"/>
    <property type="molecule type" value="Genomic_DNA"/>
</dbReference>
<dbReference type="EMBL" id="CAJNYV010001152">
    <property type="protein sequence ID" value="CAF3407699.1"/>
    <property type="molecule type" value="Genomic_DNA"/>
</dbReference>
<dbReference type="PROSITE" id="PS50181">
    <property type="entry name" value="FBOX"/>
    <property type="match status" value="1"/>
</dbReference>
<feature type="domain" description="F-box" evidence="1">
    <location>
        <begin position="5"/>
        <end position="52"/>
    </location>
</feature>
<dbReference type="Proteomes" id="UP000663862">
    <property type="component" value="Unassembled WGS sequence"/>
</dbReference>
<protein>
    <recommendedName>
        <fullName evidence="1">F-box domain-containing protein</fullName>
    </recommendedName>
</protein>
<evidence type="ECO:0000313" key="3">
    <source>
        <dbReference type="EMBL" id="CAF3407699.1"/>
    </source>
</evidence>
<dbReference type="Proteomes" id="UP000663838">
    <property type="component" value="Unassembled WGS sequence"/>
</dbReference>
<dbReference type="EMBL" id="CAJNYU010000510">
    <property type="protein sequence ID" value="CAF3368769.1"/>
    <property type="molecule type" value="Genomic_DNA"/>
</dbReference>
<proteinExistence type="predicted"/>
<evidence type="ECO:0000259" key="1">
    <source>
        <dbReference type="PROSITE" id="PS50181"/>
    </source>
</evidence>
<evidence type="ECO:0000313" key="2">
    <source>
        <dbReference type="EMBL" id="CAF3368769.1"/>
    </source>
</evidence>
<dbReference type="EMBL" id="CAJOBS010005118">
    <property type="protein sequence ID" value="CAF4894125.1"/>
    <property type="molecule type" value="Genomic_DNA"/>
</dbReference>
<sequence>MQYPRLQLIDLPDEILFVIFKKIDNVVLLHSLFGINKRVNKILQDPIFTSHLNLLNRYSNDAVYGPSYPILNRFCLQILPKIHHKVKWLNLESSSMAGFLRCTNYPNLNGLQNK</sequence>
<dbReference type="Proteomes" id="UP000663865">
    <property type="component" value="Unassembled WGS sequence"/>
</dbReference>